<dbReference type="Proteomes" id="UP001500503">
    <property type="component" value="Unassembled WGS sequence"/>
</dbReference>
<protein>
    <submittedName>
        <fullName evidence="1">Uncharacterized protein</fullName>
    </submittedName>
</protein>
<keyword evidence="2" id="KW-1185">Reference proteome</keyword>
<comment type="caution">
    <text evidence="1">The sequence shown here is derived from an EMBL/GenBank/DDBJ whole genome shotgun (WGS) entry which is preliminary data.</text>
</comment>
<gene>
    <name evidence="1" type="ORF">GCM10023191_035120</name>
</gene>
<dbReference type="RefSeq" id="WP_345464782.1">
    <property type="nucleotide sequence ID" value="NZ_BAABHF010000019.1"/>
</dbReference>
<organism evidence="1 2">
    <name type="scientific">Actinoallomurus oryzae</name>
    <dbReference type="NCBI Taxonomy" id="502180"/>
    <lineage>
        <taxon>Bacteria</taxon>
        <taxon>Bacillati</taxon>
        <taxon>Actinomycetota</taxon>
        <taxon>Actinomycetes</taxon>
        <taxon>Streptosporangiales</taxon>
        <taxon>Thermomonosporaceae</taxon>
        <taxon>Actinoallomurus</taxon>
    </lineage>
</organism>
<evidence type="ECO:0000313" key="1">
    <source>
        <dbReference type="EMBL" id="GAA4495033.1"/>
    </source>
</evidence>
<reference evidence="2" key="1">
    <citation type="journal article" date="2019" name="Int. J. Syst. Evol. Microbiol.">
        <title>The Global Catalogue of Microorganisms (GCM) 10K type strain sequencing project: providing services to taxonomists for standard genome sequencing and annotation.</title>
        <authorList>
            <consortium name="The Broad Institute Genomics Platform"/>
            <consortium name="The Broad Institute Genome Sequencing Center for Infectious Disease"/>
            <person name="Wu L."/>
            <person name="Ma J."/>
        </authorList>
    </citation>
    <scope>NUCLEOTIDE SEQUENCE [LARGE SCALE GENOMIC DNA]</scope>
    <source>
        <strain evidence="2">JCM 17933</strain>
    </source>
</reference>
<proteinExistence type="predicted"/>
<dbReference type="EMBL" id="BAABHF010000019">
    <property type="protein sequence ID" value="GAA4495033.1"/>
    <property type="molecule type" value="Genomic_DNA"/>
</dbReference>
<sequence length="130" mass="14445">MGIFIFILIVVCGLAGVTFMQVAARGVLVVTVPYPAEVARSVVRESFGLVWDKFAEGDGTDNFQARLRRHPPTLSAEYEPAEDGGCVVKLWASRFVSYYGVMGHAQLIWRKRRYVARKLQGAVPADLAER</sequence>
<evidence type="ECO:0000313" key="2">
    <source>
        <dbReference type="Proteomes" id="UP001500503"/>
    </source>
</evidence>
<name>A0ABP8Q1A9_9ACTN</name>
<accession>A0ABP8Q1A9</accession>